<dbReference type="EMBL" id="FQZS01000006">
    <property type="protein sequence ID" value="SHI71159.1"/>
    <property type="molecule type" value="Genomic_DNA"/>
</dbReference>
<evidence type="ECO:0000313" key="2">
    <source>
        <dbReference type="Proteomes" id="UP000184442"/>
    </source>
</evidence>
<dbReference type="Proteomes" id="UP000184442">
    <property type="component" value="Unassembled WGS sequence"/>
</dbReference>
<keyword evidence="2" id="KW-1185">Reference proteome</keyword>
<sequence length="84" mass="9260">MPETFVTLERAAELEGIKYNTLVQRIKRNPKAFKTSTEPGENGGKDRVTVALSSLSAKARKAYKAAKKIDGRDVIIEQKAQEAP</sequence>
<protein>
    <submittedName>
        <fullName evidence="1">Uncharacterized protein</fullName>
    </submittedName>
</protein>
<dbReference type="AlphaFoldDB" id="A0A1M6DD83"/>
<evidence type="ECO:0000313" key="1">
    <source>
        <dbReference type="EMBL" id="SHI71159.1"/>
    </source>
</evidence>
<dbReference type="STRING" id="1122184.SAMN02745176_01131"/>
<reference evidence="1 2" key="1">
    <citation type="submission" date="2016-11" db="EMBL/GenBank/DDBJ databases">
        <authorList>
            <person name="Jaros S."/>
            <person name="Januszkiewicz K."/>
            <person name="Wedrychowicz H."/>
        </authorList>
    </citation>
    <scope>NUCLEOTIDE SEQUENCE [LARGE SCALE GENOMIC DNA]</scope>
    <source>
        <strain evidence="1 2">DSM 19022</strain>
    </source>
</reference>
<proteinExistence type="predicted"/>
<name>A0A1M6DD83_9FIRM</name>
<gene>
    <name evidence="1" type="ORF">SAMN02745176_01131</name>
</gene>
<accession>A0A1M6DD83</accession>
<organism evidence="1 2">
    <name type="scientific">Lutispora thermophila DSM 19022</name>
    <dbReference type="NCBI Taxonomy" id="1122184"/>
    <lineage>
        <taxon>Bacteria</taxon>
        <taxon>Bacillati</taxon>
        <taxon>Bacillota</taxon>
        <taxon>Clostridia</taxon>
        <taxon>Lutisporales</taxon>
        <taxon>Lutisporaceae</taxon>
        <taxon>Lutispora</taxon>
    </lineage>
</organism>